<evidence type="ECO:0000313" key="2">
    <source>
        <dbReference type="Proteomes" id="UP000275048"/>
    </source>
</evidence>
<keyword evidence="2" id="KW-1185">Reference proteome</keyword>
<organism evidence="1 2">
    <name type="scientific">Agromyces tardus</name>
    <dbReference type="NCBI Taxonomy" id="2583849"/>
    <lineage>
        <taxon>Bacteria</taxon>
        <taxon>Bacillati</taxon>
        <taxon>Actinomycetota</taxon>
        <taxon>Actinomycetes</taxon>
        <taxon>Micrococcales</taxon>
        <taxon>Microbacteriaceae</taxon>
        <taxon>Agromyces</taxon>
    </lineage>
</organism>
<name>A0A3M8A294_9MICO</name>
<dbReference type="EMBL" id="RHHB01000056">
    <property type="protein sequence ID" value="RNB45091.1"/>
    <property type="molecule type" value="Genomic_DNA"/>
</dbReference>
<gene>
    <name evidence="1" type="ORF">EDM22_17105</name>
</gene>
<evidence type="ECO:0000313" key="1">
    <source>
        <dbReference type="EMBL" id="RNB45091.1"/>
    </source>
</evidence>
<reference evidence="1 2" key="1">
    <citation type="submission" date="2018-10" db="EMBL/GenBank/DDBJ databases">
        <title>Isolation, diversity and antibacterial activity of antinobacteria from the wheat rhizosphere soil.</title>
        <authorList>
            <person name="Sun T."/>
        </authorList>
    </citation>
    <scope>NUCLEOTIDE SEQUENCE [LARGE SCALE GENOMIC DNA]</scope>
    <source>
        <strain evidence="1 2">SJ-23</strain>
    </source>
</reference>
<protein>
    <submittedName>
        <fullName evidence="1">Uncharacterized protein</fullName>
    </submittedName>
</protein>
<dbReference type="Proteomes" id="UP000275048">
    <property type="component" value="Unassembled WGS sequence"/>
</dbReference>
<proteinExistence type="predicted"/>
<dbReference type="AlphaFoldDB" id="A0A3M8A294"/>
<sequence length="80" mass="8574">MHEVGAMMCASASTVGVVRVTPGLAARTTVLSADVPRELVTRTDADFGLEFEVGARLVEHAEARKELDNFKALVERETSG</sequence>
<comment type="caution">
    <text evidence="1">The sequence shown here is derived from an EMBL/GenBank/DDBJ whole genome shotgun (WGS) entry which is preliminary data.</text>
</comment>
<accession>A0A3M8A294</accession>